<dbReference type="NCBIfam" id="TIGR03696">
    <property type="entry name" value="Rhs_assc_core"/>
    <property type="match status" value="1"/>
</dbReference>
<evidence type="ECO:0000256" key="1">
    <source>
        <dbReference type="SAM" id="MobiDB-lite"/>
    </source>
</evidence>
<dbReference type="Gene3D" id="2.180.10.10">
    <property type="entry name" value="RHS repeat-associated core"/>
    <property type="match status" value="1"/>
</dbReference>
<reference evidence="2 3" key="1">
    <citation type="submission" date="2018-03" db="EMBL/GenBank/DDBJ databases">
        <title>Draft Genome Sequences of the Obligatory Marine Myxobacteria Enhygromyxa salina SWB007.</title>
        <authorList>
            <person name="Poehlein A."/>
            <person name="Moghaddam J.A."/>
            <person name="Harms H."/>
            <person name="Alanjari M."/>
            <person name="Koenig G.M."/>
            <person name="Daniel R."/>
            <person name="Schaeberle T.F."/>
        </authorList>
    </citation>
    <scope>NUCLEOTIDE SEQUENCE [LARGE SCALE GENOMIC DNA]</scope>
    <source>
        <strain evidence="2 3">SWB007</strain>
    </source>
</reference>
<dbReference type="InterPro" id="IPR022385">
    <property type="entry name" value="Rhs_assc_core"/>
</dbReference>
<feature type="region of interest" description="Disordered" evidence="1">
    <location>
        <begin position="40"/>
        <end position="127"/>
    </location>
</feature>
<comment type="caution">
    <text evidence="2">The sequence shown here is derived from an EMBL/GenBank/DDBJ whole genome shotgun (WGS) entry which is preliminary data.</text>
</comment>
<dbReference type="Proteomes" id="UP000238823">
    <property type="component" value="Unassembled WGS sequence"/>
</dbReference>
<feature type="compositionally biased region" description="Low complexity" evidence="1">
    <location>
        <begin position="102"/>
        <end position="112"/>
    </location>
</feature>
<dbReference type="AlphaFoldDB" id="A0A2S9XLU9"/>
<evidence type="ECO:0000313" key="2">
    <source>
        <dbReference type="EMBL" id="PRP93858.1"/>
    </source>
</evidence>
<evidence type="ECO:0008006" key="4">
    <source>
        <dbReference type="Google" id="ProtNLM"/>
    </source>
</evidence>
<name>A0A2S9XLU9_9BACT</name>
<accession>A0A2S9XLU9</accession>
<evidence type="ECO:0000313" key="3">
    <source>
        <dbReference type="Proteomes" id="UP000238823"/>
    </source>
</evidence>
<feature type="compositionally biased region" description="Basic residues" evidence="1">
    <location>
        <begin position="113"/>
        <end position="127"/>
    </location>
</feature>
<protein>
    <recommendedName>
        <fullName evidence="4">RHS repeat-associated core domain-containing protein</fullName>
    </recommendedName>
</protein>
<sequence length="127" mass="13775">MGGRMYDPQLGRMASADPFVVAPNSTQGWNRYAYVLNQPLSLTDPSGFEPTERPAGDADSDQAKPPERDAKGMEGRGTTTQGPPKPREMQPGGRRRAKRLASRAQALAANRRAATRSRRAVGRRSPG</sequence>
<organism evidence="2 3">
    <name type="scientific">Enhygromyxa salina</name>
    <dbReference type="NCBI Taxonomy" id="215803"/>
    <lineage>
        <taxon>Bacteria</taxon>
        <taxon>Pseudomonadati</taxon>
        <taxon>Myxococcota</taxon>
        <taxon>Polyangia</taxon>
        <taxon>Nannocystales</taxon>
        <taxon>Nannocystaceae</taxon>
        <taxon>Enhygromyxa</taxon>
    </lineage>
</organism>
<proteinExistence type="predicted"/>
<gene>
    <name evidence="2" type="ORF">ENSA7_78990</name>
</gene>
<dbReference type="EMBL" id="PVNL01000146">
    <property type="protein sequence ID" value="PRP93858.1"/>
    <property type="molecule type" value="Genomic_DNA"/>
</dbReference>
<feature type="compositionally biased region" description="Basic and acidic residues" evidence="1">
    <location>
        <begin position="50"/>
        <end position="74"/>
    </location>
</feature>